<dbReference type="Proteomes" id="UP001633002">
    <property type="component" value="Unassembled WGS sequence"/>
</dbReference>
<dbReference type="EMBL" id="JBJQOH010000007">
    <property type="protein sequence ID" value="KAL3679762.1"/>
    <property type="molecule type" value="Genomic_DNA"/>
</dbReference>
<reference evidence="1 2" key="1">
    <citation type="submission" date="2024-09" db="EMBL/GenBank/DDBJ databases">
        <title>Chromosome-scale assembly of Riccia sorocarpa.</title>
        <authorList>
            <person name="Paukszto L."/>
        </authorList>
    </citation>
    <scope>NUCLEOTIDE SEQUENCE [LARGE SCALE GENOMIC DNA]</scope>
    <source>
        <strain evidence="1">LP-2024</strain>
        <tissue evidence="1">Aerial parts of the thallus</tissue>
    </source>
</reference>
<comment type="caution">
    <text evidence="1">The sequence shown here is derived from an EMBL/GenBank/DDBJ whole genome shotgun (WGS) entry which is preliminary data.</text>
</comment>
<dbReference type="Pfam" id="PF03140">
    <property type="entry name" value="DUF247"/>
    <property type="match status" value="1"/>
</dbReference>
<dbReference type="AlphaFoldDB" id="A0ABD3GNM2"/>
<name>A0ABD3GNM2_9MARC</name>
<protein>
    <submittedName>
        <fullName evidence="1">Uncharacterized protein</fullName>
    </submittedName>
</protein>
<keyword evidence="2" id="KW-1185">Reference proteome</keyword>
<sequence length="287" mass="32413">MAYWKLDVFEEIANQNEGSRQKPRLQYLDAHCSSLLGIPSLETLVKAIVGDGQELTQYAAPFEQDIFDVQIILAIDSVFVAGLLLSFFSWCTTGYFPESVSSNPSLMQIIDNLPGFEVRKDPVLLVQNIVFFRDLFLLENQVPLSFLKRALMFVVGDQLTEDLAGDLLISMTTYAIEVVSFFKYPQQLLDTIVDEIKSSMDSCPHLLDFFYKVTTYCMHLEDTEDRASLDFHVPSISELLATGIQLDHNEGPAVVARYWSDISQIVLPTIEISAHTEHLVRNSLTKC</sequence>
<evidence type="ECO:0000313" key="1">
    <source>
        <dbReference type="EMBL" id="KAL3679762.1"/>
    </source>
</evidence>
<evidence type="ECO:0000313" key="2">
    <source>
        <dbReference type="Proteomes" id="UP001633002"/>
    </source>
</evidence>
<organism evidence="1 2">
    <name type="scientific">Riccia sorocarpa</name>
    <dbReference type="NCBI Taxonomy" id="122646"/>
    <lineage>
        <taxon>Eukaryota</taxon>
        <taxon>Viridiplantae</taxon>
        <taxon>Streptophyta</taxon>
        <taxon>Embryophyta</taxon>
        <taxon>Marchantiophyta</taxon>
        <taxon>Marchantiopsida</taxon>
        <taxon>Marchantiidae</taxon>
        <taxon>Marchantiales</taxon>
        <taxon>Ricciaceae</taxon>
        <taxon>Riccia</taxon>
    </lineage>
</organism>
<gene>
    <name evidence="1" type="ORF">R1sor_022718</name>
</gene>
<dbReference type="PANTHER" id="PTHR31549:SF25">
    <property type="entry name" value="PROTEIN, PUTATIVE (DUF247)-RELATED"/>
    <property type="match status" value="1"/>
</dbReference>
<proteinExistence type="predicted"/>
<dbReference type="PANTHER" id="PTHR31549">
    <property type="entry name" value="PROTEIN, PUTATIVE (DUF247)-RELATED-RELATED"/>
    <property type="match status" value="1"/>
</dbReference>
<accession>A0ABD3GNM2</accession>
<dbReference type="InterPro" id="IPR004158">
    <property type="entry name" value="DUF247_pln"/>
</dbReference>